<dbReference type="InterPro" id="IPR023631">
    <property type="entry name" value="Amidase_dom"/>
</dbReference>
<evidence type="ECO:0000313" key="4">
    <source>
        <dbReference type="EMBL" id="KUG51239.1"/>
    </source>
</evidence>
<dbReference type="Pfam" id="PF01425">
    <property type="entry name" value="Amidase"/>
    <property type="match status" value="1"/>
</dbReference>
<evidence type="ECO:0000259" key="3">
    <source>
        <dbReference type="Pfam" id="PF01425"/>
    </source>
</evidence>
<feature type="domain" description="Amidase" evidence="3">
    <location>
        <begin position="25"/>
        <end position="448"/>
    </location>
</feature>
<evidence type="ECO:0000313" key="5">
    <source>
        <dbReference type="Proteomes" id="UP000053512"/>
    </source>
</evidence>
<organism evidence="4 5">
    <name type="scientific">Kocuria rosea subsp. polaris</name>
    <dbReference type="NCBI Taxonomy" id="136273"/>
    <lineage>
        <taxon>Bacteria</taxon>
        <taxon>Bacillati</taxon>
        <taxon>Actinomycetota</taxon>
        <taxon>Actinomycetes</taxon>
        <taxon>Micrococcales</taxon>
        <taxon>Micrococcaceae</taxon>
        <taxon>Kocuria</taxon>
    </lineage>
</organism>
<comment type="caution">
    <text evidence="4">The sequence shown here is derived from an EMBL/GenBank/DDBJ whole genome shotgun (WGS) entry which is preliminary data.</text>
</comment>
<evidence type="ECO:0000256" key="1">
    <source>
        <dbReference type="ARBA" id="ARBA00009199"/>
    </source>
</evidence>
<dbReference type="RefSeq" id="WP_058875474.1">
    <property type="nucleotide sequence ID" value="NZ_LQBK01000042.1"/>
</dbReference>
<dbReference type="PANTHER" id="PTHR11895">
    <property type="entry name" value="TRANSAMIDASE"/>
    <property type="match status" value="1"/>
</dbReference>
<dbReference type="PANTHER" id="PTHR11895:SF7">
    <property type="entry name" value="GLUTAMYL-TRNA(GLN) AMIDOTRANSFERASE SUBUNIT A, MITOCHONDRIAL"/>
    <property type="match status" value="1"/>
</dbReference>
<feature type="compositionally biased region" description="Polar residues" evidence="2">
    <location>
        <begin position="470"/>
        <end position="481"/>
    </location>
</feature>
<dbReference type="EMBL" id="LQBK01000042">
    <property type="protein sequence ID" value="KUG51239.1"/>
    <property type="molecule type" value="Genomic_DNA"/>
</dbReference>
<comment type="similarity">
    <text evidence="1">Belongs to the amidase family.</text>
</comment>
<dbReference type="PROSITE" id="PS00571">
    <property type="entry name" value="AMIDASES"/>
    <property type="match status" value="1"/>
</dbReference>
<protein>
    <submittedName>
        <fullName evidence="4">Amidase</fullName>
    </submittedName>
</protein>
<name>A0A0W8I0U6_KOCRO</name>
<dbReference type="GO" id="GO:0003824">
    <property type="term" value="F:catalytic activity"/>
    <property type="evidence" value="ECO:0007669"/>
    <property type="project" value="InterPro"/>
</dbReference>
<dbReference type="Gene3D" id="3.90.1300.10">
    <property type="entry name" value="Amidase signature (AS) domain"/>
    <property type="match status" value="1"/>
</dbReference>
<dbReference type="OrthoDB" id="4882427at2"/>
<dbReference type="InterPro" id="IPR020556">
    <property type="entry name" value="Amidase_CS"/>
</dbReference>
<accession>A0A0W8I0U6</accession>
<dbReference type="NCBIfam" id="NF004815">
    <property type="entry name" value="PRK06169.1"/>
    <property type="match status" value="1"/>
</dbReference>
<dbReference type="InterPro" id="IPR000120">
    <property type="entry name" value="Amidase"/>
</dbReference>
<dbReference type="InterPro" id="IPR036928">
    <property type="entry name" value="AS_sf"/>
</dbReference>
<feature type="region of interest" description="Disordered" evidence="2">
    <location>
        <begin position="461"/>
        <end position="481"/>
    </location>
</feature>
<dbReference type="AlphaFoldDB" id="A0A0W8I0U6"/>
<dbReference type="SUPFAM" id="SSF75304">
    <property type="entry name" value="Amidase signature (AS) enzymes"/>
    <property type="match status" value="1"/>
</dbReference>
<proteinExistence type="inferred from homology"/>
<dbReference type="Proteomes" id="UP000053512">
    <property type="component" value="Unassembled WGS sequence"/>
</dbReference>
<evidence type="ECO:0000256" key="2">
    <source>
        <dbReference type="SAM" id="MobiDB-lite"/>
    </source>
</evidence>
<reference evidence="5" key="1">
    <citation type="submission" date="2015-12" db="EMBL/GenBank/DDBJ databases">
        <authorList>
            <person name="Nair G.R."/>
            <person name="Kaur G."/>
            <person name="Mayilraj S."/>
        </authorList>
    </citation>
    <scope>NUCLEOTIDE SEQUENCE [LARGE SCALE GENOMIC DNA]</scope>
    <source>
        <strain evidence="5">CD08_4</strain>
    </source>
</reference>
<sequence length="481" mass="49978">MQDVLELSAVELTSAYAAGELSPVEVVEATLRAIEAVDPVLNAFCLVEGDAALAGARQSQERWARGAGRGPLDGVPTTVKDLLLARGRPTLRGSLLIEETGPWEEDAPSVARLQEAGAVLVGRTTTPEFGWKGVTDSPRTGVTVNPWDTARTAGGSSGGSAAAVAARLGALSVGTDGGGSVRIPASFCGIVGLKPTYGLVPLYPASPFGTLAHAGPMTRTVADTAAMLDVLSGYDPRDWSALPTPTGSFLGRLAGPERAAGLRVAFSPDLGYGTNDPEVERAVRAAVGVLADLGASVEEVELGEEDPAWAYHVLWFSGAASVVAGYGPGARERIDPSLRAALERHHGFSAQDYLDATACRMAWGRRMGLLHERYDVLVTPTLPRTAFEAGTDVPAGSPSPDWTSWTPYSYPFNLTQQPAITVPCGLTGEGLPVGLQIVGPRHGDQRVLDVAAAYEAAAGRDPLRPPLAARSSSAVAEGSTP</sequence>
<gene>
    <name evidence="4" type="ORF">AVL61_10540</name>
</gene>